<evidence type="ECO:0000256" key="4">
    <source>
        <dbReference type="ARBA" id="ARBA00023002"/>
    </source>
</evidence>
<feature type="signal peptide" evidence="6">
    <location>
        <begin position="1"/>
        <end position="26"/>
    </location>
</feature>
<protein>
    <recommendedName>
        <fullName evidence="7">Fe2OG dioxygenase domain-containing protein</fullName>
    </recommendedName>
</protein>
<evidence type="ECO:0000313" key="8">
    <source>
        <dbReference type="EMBL" id="CAE0288859.1"/>
    </source>
</evidence>
<dbReference type="Pfam" id="PF13640">
    <property type="entry name" value="2OG-FeII_Oxy_3"/>
    <property type="match status" value="1"/>
</dbReference>
<feature type="domain" description="Fe2OG dioxygenase" evidence="7">
    <location>
        <begin position="400"/>
        <end position="507"/>
    </location>
</feature>
<evidence type="ECO:0000256" key="6">
    <source>
        <dbReference type="SAM" id="SignalP"/>
    </source>
</evidence>
<dbReference type="GO" id="GO:0005506">
    <property type="term" value="F:iron ion binding"/>
    <property type="evidence" value="ECO:0007669"/>
    <property type="project" value="InterPro"/>
</dbReference>
<dbReference type="PANTHER" id="PTHR10869">
    <property type="entry name" value="PROLYL 4-HYDROXYLASE ALPHA SUBUNIT"/>
    <property type="match status" value="1"/>
</dbReference>
<dbReference type="InterPro" id="IPR005123">
    <property type="entry name" value="Oxoglu/Fe-dep_dioxygenase_dom"/>
</dbReference>
<dbReference type="GO" id="GO:0004656">
    <property type="term" value="F:procollagen-proline 4-dioxygenase activity"/>
    <property type="evidence" value="ECO:0007669"/>
    <property type="project" value="TreeGrafter"/>
</dbReference>
<dbReference type="InterPro" id="IPR045054">
    <property type="entry name" value="P4HA-like"/>
</dbReference>
<evidence type="ECO:0000256" key="2">
    <source>
        <dbReference type="ARBA" id="ARBA00022723"/>
    </source>
</evidence>
<feature type="chain" id="PRO_5031035096" description="Fe2OG dioxygenase domain-containing protein" evidence="6">
    <location>
        <begin position="27"/>
        <end position="511"/>
    </location>
</feature>
<dbReference type="Gene3D" id="2.60.120.620">
    <property type="entry name" value="q2cbj1_9rhob like domain"/>
    <property type="match status" value="1"/>
</dbReference>
<keyword evidence="5" id="KW-0408">Iron</keyword>
<dbReference type="InterPro" id="IPR044862">
    <property type="entry name" value="Pro_4_hyd_alph_FE2OG_OXY"/>
</dbReference>
<dbReference type="PROSITE" id="PS51471">
    <property type="entry name" value="FE2OG_OXY"/>
    <property type="match status" value="1"/>
</dbReference>
<evidence type="ECO:0000256" key="5">
    <source>
        <dbReference type="ARBA" id="ARBA00023004"/>
    </source>
</evidence>
<sequence>MVGPRAKLLYGVLTLCILFFSSFTLGANVDVQGDGTIVENDDEGIVNFVNNYNSLIHLFWEGSDGKAVKMAVLSRSGSVGLNTFPNHVFFATFDAEATQRVNPSQVIVEEGVDYYAFGPVHGHISPLPVAKETAAPVAVARPIHHSVKLLNSRTTAVSAKFRSLIPEPIKIWYENNQGGSFQGSLSLGKEYTLNTYEGHVFFFTNEEKTVEFARHVMRKDQVLYLVSDPKSPAPAELLAHTAREQEFMAQYLKRNGIQWRHYFGPNGPRPPPSLFMWPASHIGQVHTVTSTEGYWTCRGPKKICQTTPSVNLELQVVSTAPKAFIIENFLSDFEVDEIISIAQPQIKVSTVGNKDGGGARQDSTRTSHNAWVGRRASVIVESLFVRAEHLLRIERLDQKNTEDMQVVHYEHGQKYDSHHDWGVSGYPESRFITLLLYLSDMVDPVAGGETAFPKGADGAGFKVHPGKGSAVLFYNLLEDGNGDDLALHAALPIVRGEKWLANFWVWDPQRR</sequence>
<gene>
    <name evidence="8" type="ORF">SELO1098_LOCUS17702</name>
</gene>
<dbReference type="SMART" id="SM00702">
    <property type="entry name" value="P4Hc"/>
    <property type="match status" value="1"/>
</dbReference>
<keyword evidence="3" id="KW-0223">Dioxygenase</keyword>
<comment type="cofactor">
    <cofactor evidence="1">
        <name>L-ascorbate</name>
        <dbReference type="ChEBI" id="CHEBI:38290"/>
    </cofactor>
</comment>
<dbReference type="InterPro" id="IPR006620">
    <property type="entry name" value="Pro_4_hyd_alph"/>
</dbReference>
<organism evidence="8">
    <name type="scientific">Spumella elongata</name>
    <dbReference type="NCBI Taxonomy" id="89044"/>
    <lineage>
        <taxon>Eukaryota</taxon>
        <taxon>Sar</taxon>
        <taxon>Stramenopiles</taxon>
        <taxon>Ochrophyta</taxon>
        <taxon>Chrysophyceae</taxon>
        <taxon>Chromulinales</taxon>
        <taxon>Chromulinaceae</taxon>
        <taxon>Spumella</taxon>
    </lineage>
</organism>
<proteinExistence type="predicted"/>
<dbReference type="InterPro" id="IPR037140">
    <property type="entry name" value="VHL_beta_dom_sf"/>
</dbReference>
<keyword evidence="2" id="KW-0479">Metal-binding</keyword>
<keyword evidence="4" id="KW-0560">Oxidoreductase</keyword>
<dbReference type="PANTHER" id="PTHR10869:SF226">
    <property type="entry name" value="PROLYL 4-HYDROXYLASE ALPHA SUBUNIT DOMAIN-CONTAINING PROTEIN"/>
    <property type="match status" value="1"/>
</dbReference>
<dbReference type="AlphaFoldDB" id="A0A7S3H9G7"/>
<reference evidence="8" key="1">
    <citation type="submission" date="2021-01" db="EMBL/GenBank/DDBJ databases">
        <authorList>
            <person name="Corre E."/>
            <person name="Pelletier E."/>
            <person name="Niang G."/>
            <person name="Scheremetjew M."/>
            <person name="Finn R."/>
            <person name="Kale V."/>
            <person name="Holt S."/>
            <person name="Cochrane G."/>
            <person name="Meng A."/>
            <person name="Brown T."/>
            <person name="Cohen L."/>
        </authorList>
    </citation>
    <scope>NUCLEOTIDE SEQUENCE</scope>
    <source>
        <strain evidence="8">CCAP 955/1</strain>
    </source>
</reference>
<name>A0A7S3H9G7_9STRA</name>
<dbReference type="GO" id="GO:0005783">
    <property type="term" value="C:endoplasmic reticulum"/>
    <property type="evidence" value="ECO:0007669"/>
    <property type="project" value="TreeGrafter"/>
</dbReference>
<accession>A0A7S3H9G7</accession>
<evidence type="ECO:0000256" key="1">
    <source>
        <dbReference type="ARBA" id="ARBA00001961"/>
    </source>
</evidence>
<keyword evidence="6" id="KW-0732">Signal</keyword>
<evidence type="ECO:0000256" key="3">
    <source>
        <dbReference type="ARBA" id="ARBA00022964"/>
    </source>
</evidence>
<dbReference type="GO" id="GO:0031418">
    <property type="term" value="F:L-ascorbic acid binding"/>
    <property type="evidence" value="ECO:0007669"/>
    <property type="project" value="InterPro"/>
</dbReference>
<dbReference type="Gene3D" id="2.60.40.780">
    <property type="entry name" value="von Hippel-Lindau disease tumour suppressor, beta domain"/>
    <property type="match status" value="1"/>
</dbReference>
<dbReference type="EMBL" id="HBIC01034738">
    <property type="protein sequence ID" value="CAE0288859.1"/>
    <property type="molecule type" value="Transcribed_RNA"/>
</dbReference>
<evidence type="ECO:0000259" key="7">
    <source>
        <dbReference type="PROSITE" id="PS51471"/>
    </source>
</evidence>